<dbReference type="InterPro" id="IPR001584">
    <property type="entry name" value="Integrase_cat-core"/>
</dbReference>
<evidence type="ECO:0000256" key="1">
    <source>
        <dbReference type="ARBA" id="ARBA00022679"/>
    </source>
</evidence>
<dbReference type="GO" id="GO:0015074">
    <property type="term" value="P:DNA integration"/>
    <property type="evidence" value="ECO:0007669"/>
    <property type="project" value="InterPro"/>
</dbReference>
<dbReference type="PROSITE" id="PS50994">
    <property type="entry name" value="INTEGRASE"/>
    <property type="match status" value="1"/>
</dbReference>
<dbReference type="OrthoDB" id="10055717at2759"/>
<keyword evidence="1" id="KW-0808">Transferase</keyword>
<dbReference type="EMBL" id="JAEFBJ010000115">
    <property type="protein sequence ID" value="KAG7529901.1"/>
    <property type="molecule type" value="Genomic_DNA"/>
</dbReference>
<accession>A0A8T1XC16</accession>
<dbReference type="PANTHER" id="PTHR37984">
    <property type="entry name" value="PROTEIN CBG26694"/>
    <property type="match status" value="1"/>
</dbReference>
<dbReference type="InterPro" id="IPR041373">
    <property type="entry name" value="RT_RNaseH"/>
</dbReference>
<dbReference type="FunFam" id="3.10.20.370:FF:000001">
    <property type="entry name" value="Retrovirus-related Pol polyprotein from transposon 17.6-like protein"/>
    <property type="match status" value="1"/>
</dbReference>
<dbReference type="Pfam" id="PF17921">
    <property type="entry name" value="Integrase_H2C2"/>
    <property type="match status" value="1"/>
</dbReference>
<feature type="domain" description="Integrase catalytic" evidence="7">
    <location>
        <begin position="251"/>
        <end position="370"/>
    </location>
</feature>
<dbReference type="AlphaFoldDB" id="A0A8T1XC16"/>
<dbReference type="PANTHER" id="PTHR37984:SF5">
    <property type="entry name" value="PROTEIN NYNRIN-LIKE"/>
    <property type="match status" value="1"/>
</dbReference>
<evidence type="ECO:0000256" key="5">
    <source>
        <dbReference type="ARBA" id="ARBA00022801"/>
    </source>
</evidence>
<dbReference type="GO" id="GO:0004519">
    <property type="term" value="F:endonuclease activity"/>
    <property type="evidence" value="ECO:0007669"/>
    <property type="project" value="UniProtKB-KW"/>
</dbReference>
<reference evidence="8 9" key="1">
    <citation type="submission" date="2020-12" db="EMBL/GenBank/DDBJ databases">
        <title>Concerted genomic and epigenomic changes stabilize Arabidopsis allopolyploids.</title>
        <authorList>
            <person name="Chen Z."/>
        </authorList>
    </citation>
    <scope>NUCLEOTIDE SEQUENCE [LARGE SCALE GENOMIC DNA]</scope>
    <source>
        <strain evidence="8">As9502</strain>
        <tissue evidence="8">Leaf</tissue>
    </source>
</reference>
<dbReference type="InterPro" id="IPR004312">
    <property type="entry name" value="ATHILA_Orf1_C"/>
</dbReference>
<evidence type="ECO:0000256" key="3">
    <source>
        <dbReference type="ARBA" id="ARBA00022722"/>
    </source>
</evidence>
<dbReference type="InterPro" id="IPR050951">
    <property type="entry name" value="Retrovirus_Pol_polyprotein"/>
</dbReference>
<protein>
    <submittedName>
        <fullName evidence="8">Integrase catalytic core</fullName>
    </submittedName>
</protein>
<comment type="caution">
    <text evidence="8">The sequence shown here is derived from an EMBL/GenBank/DDBJ whole genome shotgun (WGS) entry which is preliminary data.</text>
</comment>
<evidence type="ECO:0000259" key="7">
    <source>
        <dbReference type="PROSITE" id="PS50994"/>
    </source>
</evidence>
<organism evidence="8 9">
    <name type="scientific">Arabidopsis suecica</name>
    <name type="common">Swedish thale-cress</name>
    <name type="synonym">Cardaminopsis suecica</name>
    <dbReference type="NCBI Taxonomy" id="45249"/>
    <lineage>
        <taxon>Eukaryota</taxon>
        <taxon>Viridiplantae</taxon>
        <taxon>Streptophyta</taxon>
        <taxon>Embryophyta</taxon>
        <taxon>Tracheophyta</taxon>
        <taxon>Spermatophyta</taxon>
        <taxon>Magnoliopsida</taxon>
        <taxon>eudicotyledons</taxon>
        <taxon>Gunneridae</taxon>
        <taxon>Pentapetalae</taxon>
        <taxon>rosids</taxon>
        <taxon>malvids</taxon>
        <taxon>Brassicales</taxon>
        <taxon>Brassicaceae</taxon>
        <taxon>Camelineae</taxon>
        <taxon>Arabidopsis</taxon>
    </lineage>
</organism>
<keyword evidence="4" id="KW-0255">Endonuclease</keyword>
<evidence type="ECO:0000313" key="9">
    <source>
        <dbReference type="Proteomes" id="UP000694251"/>
    </source>
</evidence>
<keyword evidence="6" id="KW-0695">RNA-directed DNA polymerase</keyword>
<dbReference type="InterPro" id="IPR041588">
    <property type="entry name" value="Integrase_H2C2"/>
</dbReference>
<keyword evidence="3" id="KW-0540">Nuclease</keyword>
<dbReference type="Pfam" id="PF17917">
    <property type="entry name" value="RT_RNaseH"/>
    <property type="match status" value="1"/>
</dbReference>
<proteinExistence type="predicted"/>
<evidence type="ECO:0000256" key="2">
    <source>
        <dbReference type="ARBA" id="ARBA00022695"/>
    </source>
</evidence>
<dbReference type="Proteomes" id="UP000694251">
    <property type="component" value="Unassembled WGS sequence"/>
</dbReference>
<dbReference type="GO" id="GO:0003964">
    <property type="term" value="F:RNA-directed DNA polymerase activity"/>
    <property type="evidence" value="ECO:0007669"/>
    <property type="project" value="UniProtKB-KW"/>
</dbReference>
<feature type="non-terminal residue" evidence="8">
    <location>
        <position position="1"/>
    </location>
</feature>
<dbReference type="CDD" id="cd09274">
    <property type="entry name" value="RNase_HI_RT_Ty3"/>
    <property type="match status" value="1"/>
</dbReference>
<name>A0A8T1XC16_ARASU</name>
<keyword evidence="9" id="KW-1185">Reference proteome</keyword>
<gene>
    <name evidence="8" type="ORF">ISN44_Un115g000010</name>
</gene>
<keyword evidence="2" id="KW-0548">Nucleotidyltransferase</keyword>
<evidence type="ECO:0000256" key="6">
    <source>
        <dbReference type="ARBA" id="ARBA00022918"/>
    </source>
</evidence>
<dbReference type="GO" id="GO:0016787">
    <property type="term" value="F:hydrolase activity"/>
    <property type="evidence" value="ECO:0007669"/>
    <property type="project" value="UniProtKB-KW"/>
</dbReference>
<keyword evidence="5" id="KW-0378">Hydrolase</keyword>
<evidence type="ECO:0000313" key="8">
    <source>
        <dbReference type="EMBL" id="KAG7529901.1"/>
    </source>
</evidence>
<evidence type="ECO:0000256" key="4">
    <source>
        <dbReference type="ARBA" id="ARBA00022759"/>
    </source>
</evidence>
<dbReference type="Pfam" id="PF03078">
    <property type="entry name" value="ATHILA"/>
    <property type="match status" value="1"/>
</dbReference>
<sequence length="514" mass="59481">MPLTRLLSKETEFEFDEDCLKSFHTIKEALVSAPVVRAPNWDYAFEIMCDASDYAVGAVLGQKIDKKLHVIYYARRTLDEAQGRYATTEKELPAVVFAFKKFRSYVVGSKVIVYTDHAALRHLLAKKDTKPRLLRWILLLQEFDMEIVDKKGIENDKIYRRCVPEDEVEGILLHCHGSAYGGHFATFKTVSKILQAGFWWPPMFKDVEEFVSKCDSCQRKGNISRRNEMPQNPILEVEIFDWVEAIASPTNDAKVMLKLFKTIIFPRFGVPRVVISNGGEHFINKGFENLLKKHGVKHKVATPYHPHSSGQVEISNREIKAILEKTVGITRKDWSTKLDDALDLDEIRLEAYESSKIYKERTKLFHDKKIITKDFQAGDQMLLFNSRLKLFPGKLKSRWSGPFCITEVRPYGAVTLADEDLEDEYMPKHTRRATKLLHKLDVLPAEEYIRLFKLKEFYSTRYPCSTTLAQLGLLEDVQHLYQSCHLDTLIAYPYVAYEKETIQFLSTLQVELYQ</sequence>